<gene>
    <name evidence="3" type="primary">LOC111122143</name>
</gene>
<evidence type="ECO:0000256" key="1">
    <source>
        <dbReference type="SAM" id="Phobius"/>
    </source>
</evidence>
<organism evidence="2 3">
    <name type="scientific">Crassostrea virginica</name>
    <name type="common">Eastern oyster</name>
    <dbReference type="NCBI Taxonomy" id="6565"/>
    <lineage>
        <taxon>Eukaryota</taxon>
        <taxon>Metazoa</taxon>
        <taxon>Spiralia</taxon>
        <taxon>Lophotrochozoa</taxon>
        <taxon>Mollusca</taxon>
        <taxon>Bivalvia</taxon>
        <taxon>Autobranchia</taxon>
        <taxon>Pteriomorphia</taxon>
        <taxon>Ostreida</taxon>
        <taxon>Ostreoidea</taxon>
        <taxon>Ostreidae</taxon>
        <taxon>Crassostrea</taxon>
    </lineage>
</organism>
<evidence type="ECO:0000313" key="3">
    <source>
        <dbReference type="RefSeq" id="XP_022319436.1"/>
    </source>
</evidence>
<dbReference type="Gene3D" id="1.20.140.150">
    <property type="match status" value="1"/>
</dbReference>
<dbReference type="RefSeq" id="XP_022319436.1">
    <property type="nucleotide sequence ID" value="XM_022463728.1"/>
</dbReference>
<keyword evidence="2" id="KW-1185">Reference proteome</keyword>
<dbReference type="GeneID" id="111122143"/>
<dbReference type="AlphaFoldDB" id="A0A8B8CY70"/>
<keyword evidence="1" id="KW-1133">Transmembrane helix</keyword>
<feature type="transmembrane region" description="Helical" evidence="1">
    <location>
        <begin position="124"/>
        <end position="143"/>
    </location>
</feature>
<accession>A0A8B8CY70</accession>
<reference evidence="3" key="1">
    <citation type="submission" date="2025-08" db="UniProtKB">
        <authorList>
            <consortium name="RefSeq"/>
        </authorList>
    </citation>
    <scope>IDENTIFICATION</scope>
    <source>
        <tissue evidence="3">Whole sample</tissue>
    </source>
</reference>
<dbReference type="Proteomes" id="UP000694844">
    <property type="component" value="Chromosome 2"/>
</dbReference>
<keyword evidence="1" id="KW-0472">Membrane</keyword>
<sequence>MMLRRKLKICLSMVVVGLVAITISFTGPGWINLSWEKIYNIERLENDRFEKGHLSIGIWYVSLCYEERLRDIYGRFTDEYQTKCPLVSISYIREGVLPEEFGDWLLKTILGSDAYANEILEMQVISSIGIAFALLGLIGTLLYTRRMAKARCTGLLACLSLFISGGTYFAAMVKTLSNTHFCKLEFPEGIYHEYSVYFYCPWNLMLGGIGSLLHLIPAIGFLTILSRNKEDDDKDVHHILREENQGGNQPSNTADAPNF</sequence>
<evidence type="ECO:0000313" key="2">
    <source>
        <dbReference type="Proteomes" id="UP000694844"/>
    </source>
</evidence>
<proteinExistence type="predicted"/>
<feature type="transmembrane region" description="Helical" evidence="1">
    <location>
        <begin position="155"/>
        <end position="176"/>
    </location>
</feature>
<protein>
    <submittedName>
        <fullName evidence="3">Uncharacterized protein LOC111122143</fullName>
    </submittedName>
</protein>
<name>A0A8B8CY70_CRAVI</name>
<feature type="transmembrane region" description="Helical" evidence="1">
    <location>
        <begin position="196"/>
        <end position="225"/>
    </location>
</feature>
<dbReference type="KEGG" id="cvn:111122143"/>
<dbReference type="OrthoDB" id="6203246at2759"/>
<keyword evidence="1" id="KW-0812">Transmembrane</keyword>